<organism evidence="1 2">
    <name type="scientific">Halanaerobium congolense</name>
    <dbReference type="NCBI Taxonomy" id="54121"/>
    <lineage>
        <taxon>Bacteria</taxon>
        <taxon>Bacillati</taxon>
        <taxon>Bacillota</taxon>
        <taxon>Clostridia</taxon>
        <taxon>Halanaerobiales</taxon>
        <taxon>Halanaerobiaceae</taxon>
        <taxon>Halanaerobium</taxon>
    </lineage>
</organism>
<name>A0A1G6RHU2_9FIRM</name>
<protein>
    <recommendedName>
        <fullName evidence="3">DUF3006 family protein</fullName>
    </recommendedName>
</protein>
<dbReference type="Pfam" id="PF11213">
    <property type="entry name" value="DUF3006"/>
    <property type="match status" value="1"/>
</dbReference>
<dbReference type="InterPro" id="IPR021377">
    <property type="entry name" value="DUF3006"/>
</dbReference>
<dbReference type="EMBL" id="FMYT01000023">
    <property type="protein sequence ID" value="SDD03914.1"/>
    <property type="molecule type" value="Genomic_DNA"/>
</dbReference>
<gene>
    <name evidence="1" type="ORF">SAMN04488597_12330</name>
</gene>
<dbReference type="Proteomes" id="UP000324896">
    <property type="component" value="Unassembled WGS sequence"/>
</dbReference>
<dbReference type="AlphaFoldDB" id="A0A1G6RHU2"/>
<accession>A0A1G6RHU2</accession>
<evidence type="ECO:0000313" key="2">
    <source>
        <dbReference type="Proteomes" id="UP000324896"/>
    </source>
</evidence>
<evidence type="ECO:0000313" key="1">
    <source>
        <dbReference type="EMBL" id="SDD03914.1"/>
    </source>
</evidence>
<evidence type="ECO:0008006" key="3">
    <source>
        <dbReference type="Google" id="ProtNLM"/>
    </source>
</evidence>
<reference evidence="1 2" key="1">
    <citation type="submission" date="2016-10" db="EMBL/GenBank/DDBJ databases">
        <authorList>
            <person name="Varghese N."/>
            <person name="Submissions S."/>
        </authorList>
    </citation>
    <scope>NUCLEOTIDE SEQUENCE [LARGE SCALE GENOMIC DNA]</scope>
    <source>
        <strain evidence="1 2">WG10</strain>
    </source>
</reference>
<dbReference type="RefSeq" id="WP_149796888.1">
    <property type="nucleotide sequence ID" value="NZ_FMYT01000023.1"/>
</dbReference>
<sequence length="72" mass="8282">MKVTVDKIENGKARLLIRPQEKEDFFLPLSELPEAVEEGSILEISFELKEDEKKAAKKRVGSLLDRLKKKNN</sequence>
<proteinExistence type="predicted"/>
<dbReference type="Gene3D" id="6.20.120.50">
    <property type="match status" value="1"/>
</dbReference>